<dbReference type="PANTHER" id="PTHR11835">
    <property type="entry name" value="DECARBOXYLATING DEHYDROGENASES-ISOCITRATE, ISOPROPYLMALATE, TARTRATE"/>
    <property type="match status" value="1"/>
</dbReference>
<protein>
    <submittedName>
        <fullName evidence="4">Putative isocitrate and isopropylmalate dehydrogenases family</fullName>
    </submittedName>
</protein>
<dbReference type="AlphaFoldDB" id="A0A251TR81"/>
<keyword evidence="2" id="KW-0560">Oxidoreductase</keyword>
<evidence type="ECO:0000313" key="4">
    <source>
        <dbReference type="EMBL" id="OTG13233.1"/>
    </source>
</evidence>
<evidence type="ECO:0000313" key="5">
    <source>
        <dbReference type="Proteomes" id="UP000215914"/>
    </source>
</evidence>
<comment type="similarity">
    <text evidence="1">Belongs to the isocitrate and isopropylmalate dehydrogenases family.</text>
</comment>
<dbReference type="Pfam" id="PF00180">
    <property type="entry name" value="Iso_dh"/>
    <property type="match status" value="1"/>
</dbReference>
<evidence type="ECO:0000256" key="2">
    <source>
        <dbReference type="ARBA" id="ARBA00023002"/>
    </source>
</evidence>
<evidence type="ECO:0000259" key="3">
    <source>
        <dbReference type="Pfam" id="PF00180"/>
    </source>
</evidence>
<name>A0A251TR81_HELAN</name>
<dbReference type="SUPFAM" id="SSF53659">
    <property type="entry name" value="Isocitrate/Isopropylmalate dehydrogenase-like"/>
    <property type="match status" value="1"/>
</dbReference>
<dbReference type="InParanoid" id="A0A251TR81"/>
<proteinExistence type="inferred from homology"/>
<dbReference type="Proteomes" id="UP000215914">
    <property type="component" value="Chromosome 10"/>
</dbReference>
<dbReference type="GO" id="GO:0016491">
    <property type="term" value="F:oxidoreductase activity"/>
    <property type="evidence" value="ECO:0007669"/>
    <property type="project" value="UniProtKB-KW"/>
</dbReference>
<dbReference type="Gene3D" id="3.40.718.10">
    <property type="entry name" value="Isopropylmalate Dehydrogenase"/>
    <property type="match status" value="1"/>
</dbReference>
<feature type="domain" description="Isopropylmalate dehydrogenase-like" evidence="3">
    <location>
        <begin position="6"/>
        <end position="65"/>
    </location>
</feature>
<keyword evidence="5" id="KW-1185">Reference proteome</keyword>
<dbReference type="PANTHER" id="PTHR11835:SF34">
    <property type="entry name" value="ISOCITRATE DEHYDROGENASE [NAD] SUBUNIT ALPHA, MITOCHONDRIAL"/>
    <property type="match status" value="1"/>
</dbReference>
<reference evidence="5" key="1">
    <citation type="journal article" date="2017" name="Nature">
        <title>The sunflower genome provides insights into oil metabolism, flowering and Asterid evolution.</title>
        <authorList>
            <person name="Badouin H."/>
            <person name="Gouzy J."/>
            <person name="Grassa C.J."/>
            <person name="Murat F."/>
            <person name="Staton S.E."/>
            <person name="Cottret L."/>
            <person name="Lelandais-Briere C."/>
            <person name="Owens G.L."/>
            <person name="Carrere S."/>
            <person name="Mayjonade B."/>
            <person name="Legrand L."/>
            <person name="Gill N."/>
            <person name="Kane N.C."/>
            <person name="Bowers J.E."/>
            <person name="Hubner S."/>
            <person name="Bellec A."/>
            <person name="Berard A."/>
            <person name="Berges H."/>
            <person name="Blanchet N."/>
            <person name="Boniface M.C."/>
            <person name="Brunel D."/>
            <person name="Catrice O."/>
            <person name="Chaidir N."/>
            <person name="Claudel C."/>
            <person name="Donnadieu C."/>
            <person name="Faraut T."/>
            <person name="Fievet G."/>
            <person name="Helmstetter N."/>
            <person name="King M."/>
            <person name="Knapp S.J."/>
            <person name="Lai Z."/>
            <person name="Le Paslier M.C."/>
            <person name="Lippi Y."/>
            <person name="Lorenzon L."/>
            <person name="Mandel J.R."/>
            <person name="Marage G."/>
            <person name="Marchand G."/>
            <person name="Marquand E."/>
            <person name="Bret-Mestries E."/>
            <person name="Morien E."/>
            <person name="Nambeesan S."/>
            <person name="Nguyen T."/>
            <person name="Pegot-Espagnet P."/>
            <person name="Pouilly N."/>
            <person name="Raftis F."/>
            <person name="Sallet E."/>
            <person name="Schiex T."/>
            <person name="Thomas J."/>
            <person name="Vandecasteele C."/>
            <person name="Vares D."/>
            <person name="Vear F."/>
            <person name="Vautrin S."/>
            <person name="Crespi M."/>
            <person name="Mangin B."/>
            <person name="Burke J.M."/>
            <person name="Salse J."/>
            <person name="Munos S."/>
            <person name="Vincourt P."/>
            <person name="Rieseberg L.H."/>
            <person name="Langlade N.B."/>
        </authorList>
    </citation>
    <scope>NUCLEOTIDE SEQUENCE [LARGE SCALE GENOMIC DNA]</scope>
    <source>
        <strain evidence="5">cv. SF193</strain>
    </source>
</reference>
<sequence>MVGGWVAEYAFHYAKAKGRDRVSAIHKANIMQNTGDLFLKCCWEVAEKYPDIKYEKVIIDNCCMMVHPLSK</sequence>
<gene>
    <name evidence="4" type="ORF">HannXRQ_Chr10g0318271</name>
</gene>
<evidence type="ECO:0000256" key="1">
    <source>
        <dbReference type="ARBA" id="ARBA00007769"/>
    </source>
</evidence>
<dbReference type="EMBL" id="CM007899">
    <property type="protein sequence ID" value="OTG13233.1"/>
    <property type="molecule type" value="Genomic_DNA"/>
</dbReference>
<accession>A0A251TR81</accession>
<organism evidence="4 5">
    <name type="scientific">Helianthus annuus</name>
    <name type="common">Common sunflower</name>
    <dbReference type="NCBI Taxonomy" id="4232"/>
    <lineage>
        <taxon>Eukaryota</taxon>
        <taxon>Viridiplantae</taxon>
        <taxon>Streptophyta</taxon>
        <taxon>Embryophyta</taxon>
        <taxon>Tracheophyta</taxon>
        <taxon>Spermatophyta</taxon>
        <taxon>Magnoliopsida</taxon>
        <taxon>eudicotyledons</taxon>
        <taxon>Gunneridae</taxon>
        <taxon>Pentapetalae</taxon>
        <taxon>asterids</taxon>
        <taxon>campanulids</taxon>
        <taxon>Asterales</taxon>
        <taxon>Asteraceae</taxon>
        <taxon>Asteroideae</taxon>
        <taxon>Heliantheae alliance</taxon>
        <taxon>Heliantheae</taxon>
        <taxon>Helianthus</taxon>
    </lineage>
</organism>
<dbReference type="InterPro" id="IPR024084">
    <property type="entry name" value="IsoPropMal-DH-like_dom"/>
</dbReference>
<dbReference type="STRING" id="4232.A0A251TR81"/>